<feature type="compositionally biased region" description="Low complexity" evidence="1">
    <location>
        <begin position="122"/>
        <end position="150"/>
    </location>
</feature>
<organism evidence="2 3">
    <name type="scientific">Fusarium fujikuroi</name>
    <name type="common">Bakanae and foot rot disease fungus</name>
    <name type="synonym">Gibberella fujikuroi</name>
    <dbReference type="NCBI Taxonomy" id="5127"/>
    <lineage>
        <taxon>Eukaryota</taxon>
        <taxon>Fungi</taxon>
        <taxon>Dikarya</taxon>
        <taxon>Ascomycota</taxon>
        <taxon>Pezizomycotina</taxon>
        <taxon>Sordariomycetes</taxon>
        <taxon>Hypocreomycetidae</taxon>
        <taxon>Hypocreales</taxon>
        <taxon>Nectriaceae</taxon>
        <taxon>Fusarium</taxon>
        <taxon>Fusarium fujikuroi species complex</taxon>
    </lineage>
</organism>
<dbReference type="Proteomes" id="UP000760494">
    <property type="component" value="Unassembled WGS sequence"/>
</dbReference>
<feature type="compositionally biased region" description="Polar residues" evidence="1">
    <location>
        <begin position="94"/>
        <end position="106"/>
    </location>
</feature>
<evidence type="ECO:0000313" key="2">
    <source>
        <dbReference type="EMBL" id="VTT76794.1"/>
    </source>
</evidence>
<dbReference type="EMBL" id="CABFJX010000385">
    <property type="protein sequence ID" value="VTT76794.1"/>
    <property type="molecule type" value="Genomic_DNA"/>
</dbReference>
<feature type="region of interest" description="Disordered" evidence="1">
    <location>
        <begin position="88"/>
        <end position="194"/>
    </location>
</feature>
<feature type="region of interest" description="Disordered" evidence="1">
    <location>
        <begin position="1"/>
        <end position="75"/>
    </location>
</feature>
<name>A0A2H3S8M2_FUSFU</name>
<reference evidence="2" key="1">
    <citation type="submission" date="2019-05" db="EMBL/GenBank/DDBJ databases">
        <authorList>
            <person name="Piombo E."/>
        </authorList>
    </citation>
    <scope>NUCLEOTIDE SEQUENCE</scope>
    <source>
        <strain evidence="2">C2S</strain>
    </source>
</reference>
<sequence>MGNNPSQPTGHYRAGPQYQAPPTHFNRGHTLRETQYLRGGYTLRDPPKKKKMGLVGVPEHTPQSLSPRRSRLSTGRNGLAVAAAQTAYSPPPQHNLQCGYSPGTTPSVSSLGSSRHSRSSRGRNGLAAAAAQTAYSPPPQQQCTSSPQHSRTTGLSSRAVPQHNFSQPARQHFSHGHSLRNNAQLSKKKKNWKW</sequence>
<evidence type="ECO:0000256" key="1">
    <source>
        <dbReference type="SAM" id="MobiDB-lite"/>
    </source>
</evidence>
<dbReference type="AlphaFoldDB" id="A0A2H3S8M2"/>
<protein>
    <submittedName>
        <fullName evidence="2">Uncharacterized protein</fullName>
    </submittedName>
</protein>
<comment type="caution">
    <text evidence="2">The sequence shown here is derived from an EMBL/GenBank/DDBJ whole genome shotgun (WGS) entry which is preliminary data.</text>
</comment>
<gene>
    <name evidence="2" type="ORF">C2S_1969</name>
</gene>
<feature type="compositionally biased region" description="Low complexity" evidence="1">
    <location>
        <begin position="61"/>
        <end position="75"/>
    </location>
</feature>
<proteinExistence type="predicted"/>
<evidence type="ECO:0000313" key="3">
    <source>
        <dbReference type="Proteomes" id="UP000760494"/>
    </source>
</evidence>
<accession>A0A2H3S8M2</accession>